<name>A0AC58SUG2_TOBAC</name>
<dbReference type="RefSeq" id="XP_075088609.1">
    <property type="nucleotide sequence ID" value="XM_075232508.1"/>
</dbReference>
<evidence type="ECO:0000313" key="1">
    <source>
        <dbReference type="Proteomes" id="UP000790787"/>
    </source>
</evidence>
<sequence length="175" mass="20646">MCEPVFKLLKKDVSIRWTDECQETFDKIKEYLSNPPVLVPPELKRPLFLYLTVLENSFGCVLRQHDVTGKREQAIYYMRRVAEWKVLLTEFDIVYVTCTTTKAQALADHLAENLVDDEYQPLACIMDMNIVVDMDVEELLIMGDFDLIIRQAQGEWETRDIKLIPYRQHMKDLRK</sequence>
<gene>
    <name evidence="2" type="primary">LOC142170616</name>
</gene>
<organism evidence="1 2">
    <name type="scientific">Nicotiana tabacum</name>
    <name type="common">Common tobacco</name>
    <dbReference type="NCBI Taxonomy" id="4097"/>
    <lineage>
        <taxon>Eukaryota</taxon>
        <taxon>Viridiplantae</taxon>
        <taxon>Streptophyta</taxon>
        <taxon>Embryophyta</taxon>
        <taxon>Tracheophyta</taxon>
        <taxon>Spermatophyta</taxon>
        <taxon>Magnoliopsida</taxon>
        <taxon>eudicotyledons</taxon>
        <taxon>Gunneridae</taxon>
        <taxon>Pentapetalae</taxon>
        <taxon>asterids</taxon>
        <taxon>lamiids</taxon>
        <taxon>Solanales</taxon>
        <taxon>Solanaceae</taxon>
        <taxon>Nicotianoideae</taxon>
        <taxon>Nicotianeae</taxon>
        <taxon>Nicotiana</taxon>
    </lineage>
</organism>
<protein>
    <submittedName>
        <fullName evidence="2">Uncharacterized protein LOC142170616</fullName>
    </submittedName>
</protein>
<keyword evidence="1" id="KW-1185">Reference proteome</keyword>
<dbReference type="Proteomes" id="UP000790787">
    <property type="component" value="Chromosome 16"/>
</dbReference>
<evidence type="ECO:0000313" key="2">
    <source>
        <dbReference type="RefSeq" id="XP_075088609.1"/>
    </source>
</evidence>
<proteinExistence type="predicted"/>
<reference evidence="1" key="1">
    <citation type="journal article" date="2014" name="Nat. Commun.">
        <title>The tobacco genome sequence and its comparison with those of tomato and potato.</title>
        <authorList>
            <person name="Sierro N."/>
            <person name="Battey J.N."/>
            <person name="Ouadi S."/>
            <person name="Bakaher N."/>
            <person name="Bovet L."/>
            <person name="Willig A."/>
            <person name="Goepfert S."/>
            <person name="Peitsch M.C."/>
            <person name="Ivanov N.V."/>
        </authorList>
    </citation>
    <scope>NUCLEOTIDE SEQUENCE [LARGE SCALE GENOMIC DNA]</scope>
</reference>
<accession>A0AC58SUG2</accession>
<reference evidence="2" key="2">
    <citation type="submission" date="2025-08" db="UniProtKB">
        <authorList>
            <consortium name="RefSeq"/>
        </authorList>
    </citation>
    <scope>IDENTIFICATION</scope>
    <source>
        <tissue evidence="2">Leaf</tissue>
    </source>
</reference>